<feature type="chain" id="PRO_5020674182" evidence="1">
    <location>
        <begin position="32"/>
        <end position="89"/>
    </location>
</feature>
<protein>
    <submittedName>
        <fullName evidence="2">Putative membrane protein</fullName>
    </submittedName>
</protein>
<dbReference type="EMBL" id="SLZW01000001">
    <property type="protein sequence ID" value="TCS64963.1"/>
    <property type="molecule type" value="Genomic_DNA"/>
</dbReference>
<accession>A0A4R3JHX2</accession>
<comment type="caution">
    <text evidence="2">The sequence shown here is derived from an EMBL/GenBank/DDBJ whole genome shotgun (WGS) entry which is preliminary data.</text>
</comment>
<keyword evidence="1" id="KW-0732">Signal</keyword>
<feature type="signal peptide" evidence="1">
    <location>
        <begin position="1"/>
        <end position="31"/>
    </location>
</feature>
<evidence type="ECO:0000256" key="1">
    <source>
        <dbReference type="SAM" id="SignalP"/>
    </source>
</evidence>
<evidence type="ECO:0000313" key="2">
    <source>
        <dbReference type="EMBL" id="TCS64963.1"/>
    </source>
</evidence>
<dbReference type="RefSeq" id="WP_207893080.1">
    <property type="nucleotide sequence ID" value="NZ_CP119676.1"/>
</dbReference>
<proteinExistence type="predicted"/>
<gene>
    <name evidence="2" type="ORF">EDD55_101294</name>
</gene>
<dbReference type="Pfam" id="PF10048">
    <property type="entry name" value="DUF2282"/>
    <property type="match status" value="1"/>
</dbReference>
<reference evidence="2 3" key="1">
    <citation type="submission" date="2019-03" db="EMBL/GenBank/DDBJ databases">
        <title>Genomic Encyclopedia of Type Strains, Phase IV (KMG-IV): sequencing the most valuable type-strain genomes for metagenomic binning, comparative biology and taxonomic classification.</title>
        <authorList>
            <person name="Goeker M."/>
        </authorList>
    </citation>
    <scope>NUCLEOTIDE SEQUENCE [LARGE SCALE GENOMIC DNA]</scope>
    <source>
        <strain evidence="2 3">DSM 101688</strain>
    </source>
</reference>
<name>A0A4R3JHX2_9PROT</name>
<organism evidence="2 3">
    <name type="scientific">Varunaivibrio sulfuroxidans</name>
    <dbReference type="NCBI Taxonomy" id="1773489"/>
    <lineage>
        <taxon>Bacteria</taxon>
        <taxon>Pseudomonadati</taxon>
        <taxon>Pseudomonadota</taxon>
        <taxon>Alphaproteobacteria</taxon>
        <taxon>Rhodospirillales</taxon>
        <taxon>Magnetovibrionaceae</taxon>
        <taxon>Varunaivibrio</taxon>
    </lineage>
</organism>
<dbReference type="InterPro" id="IPR018740">
    <property type="entry name" value="DUF2282_membr"/>
</dbReference>
<keyword evidence="3" id="KW-1185">Reference proteome</keyword>
<sequence>MRINATKMSALAAAAAMAAVLGAATVSTANAAEKSVKCYGVNKAGHNDCKTATGSCAGTAKSDRQGDAFVVVPSGTCAKLAGGSLTPKS</sequence>
<dbReference type="AlphaFoldDB" id="A0A4R3JHX2"/>
<evidence type="ECO:0000313" key="3">
    <source>
        <dbReference type="Proteomes" id="UP000295304"/>
    </source>
</evidence>
<dbReference type="Proteomes" id="UP000295304">
    <property type="component" value="Unassembled WGS sequence"/>
</dbReference>